<dbReference type="GO" id="GO:0046872">
    <property type="term" value="F:metal ion binding"/>
    <property type="evidence" value="ECO:0007669"/>
    <property type="project" value="UniProtKB-KW"/>
</dbReference>
<keyword evidence="3 4" id="KW-0408">Iron</keyword>
<dbReference type="PROSITE" id="PS51007">
    <property type="entry name" value="CYTC"/>
    <property type="match status" value="1"/>
</dbReference>
<evidence type="ECO:0000256" key="3">
    <source>
        <dbReference type="ARBA" id="ARBA00023004"/>
    </source>
</evidence>
<keyword evidence="1 4" id="KW-0349">Heme</keyword>
<dbReference type="InterPro" id="IPR009056">
    <property type="entry name" value="Cyt_c-like_dom"/>
</dbReference>
<evidence type="ECO:0000256" key="5">
    <source>
        <dbReference type="SAM" id="SignalP"/>
    </source>
</evidence>
<protein>
    <submittedName>
        <fullName evidence="7">Cytochrome c</fullName>
    </submittedName>
</protein>
<feature type="signal peptide" evidence="5">
    <location>
        <begin position="1"/>
        <end position="18"/>
    </location>
</feature>
<organism evidence="7 8">
    <name type="scientific">Shimia haliotis</name>
    <dbReference type="NCBI Taxonomy" id="1280847"/>
    <lineage>
        <taxon>Bacteria</taxon>
        <taxon>Pseudomonadati</taxon>
        <taxon>Pseudomonadota</taxon>
        <taxon>Alphaproteobacteria</taxon>
        <taxon>Rhodobacterales</taxon>
        <taxon>Roseobacteraceae</taxon>
    </lineage>
</organism>
<dbReference type="OrthoDB" id="5514238at2"/>
<proteinExistence type="predicted"/>
<dbReference type="Gene3D" id="1.10.760.10">
    <property type="entry name" value="Cytochrome c-like domain"/>
    <property type="match status" value="1"/>
</dbReference>
<dbReference type="Pfam" id="PF00034">
    <property type="entry name" value="Cytochrom_C"/>
    <property type="match status" value="1"/>
</dbReference>
<feature type="chain" id="PRO_5011676272" evidence="5">
    <location>
        <begin position="19"/>
        <end position="134"/>
    </location>
</feature>
<evidence type="ECO:0000259" key="6">
    <source>
        <dbReference type="PROSITE" id="PS51007"/>
    </source>
</evidence>
<gene>
    <name evidence="7" type="ORF">SAMN04488036_107106</name>
</gene>
<dbReference type="EMBL" id="FOSZ01000007">
    <property type="protein sequence ID" value="SFL23717.1"/>
    <property type="molecule type" value="Genomic_DNA"/>
</dbReference>
<dbReference type="AlphaFoldDB" id="A0A1I4G3B0"/>
<dbReference type="Proteomes" id="UP000198851">
    <property type="component" value="Unassembled WGS sequence"/>
</dbReference>
<dbReference type="SUPFAM" id="SSF46626">
    <property type="entry name" value="Cytochrome c"/>
    <property type="match status" value="1"/>
</dbReference>
<dbReference type="InterPro" id="IPR036909">
    <property type="entry name" value="Cyt_c-like_dom_sf"/>
</dbReference>
<evidence type="ECO:0000256" key="4">
    <source>
        <dbReference type="PROSITE-ProRule" id="PRU00433"/>
    </source>
</evidence>
<evidence type="ECO:0000256" key="1">
    <source>
        <dbReference type="ARBA" id="ARBA00022617"/>
    </source>
</evidence>
<keyword evidence="5" id="KW-0732">Signal</keyword>
<dbReference type="GO" id="GO:0020037">
    <property type="term" value="F:heme binding"/>
    <property type="evidence" value="ECO:0007669"/>
    <property type="project" value="InterPro"/>
</dbReference>
<feature type="domain" description="Cytochrome c" evidence="6">
    <location>
        <begin position="23"/>
        <end position="133"/>
    </location>
</feature>
<evidence type="ECO:0000256" key="2">
    <source>
        <dbReference type="ARBA" id="ARBA00022723"/>
    </source>
</evidence>
<name>A0A1I4G3B0_9RHOB</name>
<reference evidence="8" key="1">
    <citation type="submission" date="2016-10" db="EMBL/GenBank/DDBJ databases">
        <authorList>
            <person name="Varghese N."/>
            <person name="Submissions S."/>
        </authorList>
    </citation>
    <scope>NUCLEOTIDE SEQUENCE [LARGE SCALE GENOMIC DNA]</scope>
    <source>
        <strain evidence="8">DSM 28453</strain>
    </source>
</reference>
<evidence type="ECO:0000313" key="7">
    <source>
        <dbReference type="EMBL" id="SFL23717.1"/>
    </source>
</evidence>
<keyword evidence="2 4" id="KW-0479">Metal-binding</keyword>
<dbReference type="RefSeq" id="WP_093325151.1">
    <property type="nucleotide sequence ID" value="NZ_FOSZ01000007.1"/>
</dbReference>
<evidence type="ECO:0000313" key="8">
    <source>
        <dbReference type="Proteomes" id="UP000198851"/>
    </source>
</evidence>
<dbReference type="PROSITE" id="PS51257">
    <property type="entry name" value="PROKAR_LIPOPROTEIN"/>
    <property type="match status" value="1"/>
</dbReference>
<sequence length="134" mass="13909">MKRWITVTALCTVAAACAEPEMPEAPEGEALFVENCAQCHGASGRGDGVLAKGMRPKPTDLTVISRNAGGAFPVAAVLSQIDGYQRGPVEGAEMPEFGALLEGDLVPVETGDGVFTPTPRPLAALLAYLASIQR</sequence>
<dbReference type="GO" id="GO:0009055">
    <property type="term" value="F:electron transfer activity"/>
    <property type="evidence" value="ECO:0007669"/>
    <property type="project" value="InterPro"/>
</dbReference>
<keyword evidence="8" id="KW-1185">Reference proteome</keyword>
<accession>A0A1I4G3B0</accession>
<dbReference type="STRING" id="1280847.SAMN04488036_107106"/>